<dbReference type="Gene3D" id="2.60.40.4070">
    <property type="match status" value="1"/>
</dbReference>
<dbReference type="InterPro" id="IPR026444">
    <property type="entry name" value="Secre_tail"/>
</dbReference>
<dbReference type="Proteomes" id="UP000697710">
    <property type="component" value="Unassembled WGS sequence"/>
</dbReference>
<dbReference type="NCBIfam" id="TIGR04183">
    <property type="entry name" value="Por_Secre_tail"/>
    <property type="match status" value="1"/>
</dbReference>
<sequence length="916" mass="96790">MTKTFLAASTALGAILIAGAAFADSTLRLQDYLDERGRIDIQAAIDAGAEGDFDLQGYQVGVDDSGQLIATALSGGWEDAGFSEPAPIRYEDGGTPWDLDHVTAILVKSTKVYVAYVADLGGIDGAQVYCWDGTDWAPVSNGFFGRINDMAWYGDHLVIGGTFELNYDPYYLLYFDSGFWFALGGDTNGPVHDLETVGSDLVVGGSFTQVATTSANNIAKWNGTSWSGYGSGTSGTVETICSFNGDLFVGGQFSAAGGSSAPSIAYWDGSNWNSVGGTDGEVRDFEPFGSQLALVGTFTEVGSSSLAANGVAALSWSGSAYTWGNLGGFSEDDRPFVKSLCSYTYSGQEYLVAAGRDFGGSITEGGRPRYWNGTNWQSFVYPLRNDLPLRGTRWDEYVNVVVADGNRVYMGGAFTTIDQTVLANHIAYLDAGTYGSHATPLGKGADGPIRTLQLHGTTLYAGGDFFSFGGYSPGIARLGNWGWSTVGGGLPEVDWGDMIFNNTDHVSVRAMATWHNRLVVGGSFYGLAHNNILAWNSLGNTWEGIGSSSYCQPDALHGTVEALASYNGLLYMGGNFTFDCDVTDEYSSKNLVALVYSGDIHIVGELSPEADSTVYALQTFDGELYAGGKFTTIGSVSANGIAKYDGTDWSALGDGIEPSGGNAVYALAVDPTGEERLYIGGHFDEVDGASAYGMASWTGSAFETLPWGDGIRNSDGSVGYVYSFRDFDDELVIGGSFATAGGPFSYRANICSAKYNSFTGSFTYSQLGSGTDGPVYALGKVGLKLHVGGDFVGAGGMTGSHSHYATWSEPASRGVEPASAGGVGAPSLELAAGPNPVRDATTLRFTLDRDEDVSLEIFDIGGRRVAQLLDERMLAGPHSIEWRGPGETKLGSGVYFARIRAGSVTNTARLVVQREN</sequence>
<feature type="chain" id="PRO_5037141388" evidence="1">
    <location>
        <begin position="24"/>
        <end position="916"/>
    </location>
</feature>
<feature type="signal peptide" evidence="1">
    <location>
        <begin position="1"/>
        <end position="23"/>
    </location>
</feature>
<dbReference type="GO" id="GO:1902929">
    <property type="term" value="C:plasma membrane of growing cell tip"/>
    <property type="evidence" value="ECO:0007669"/>
    <property type="project" value="TreeGrafter"/>
</dbReference>
<dbReference type="PANTHER" id="PTHR31778">
    <property type="entry name" value="BUD SITE SELECTION PROTEIN RAX2"/>
    <property type="match status" value="1"/>
</dbReference>
<evidence type="ECO:0000313" key="2">
    <source>
        <dbReference type="EMBL" id="MCA9727762.1"/>
    </source>
</evidence>
<name>A0A956M021_UNCEI</name>
<keyword evidence="1" id="KW-0732">Signal</keyword>
<proteinExistence type="predicted"/>
<organism evidence="2 3">
    <name type="scientific">Eiseniibacteriota bacterium</name>
    <dbReference type="NCBI Taxonomy" id="2212470"/>
    <lineage>
        <taxon>Bacteria</taxon>
        <taxon>Candidatus Eiseniibacteriota</taxon>
    </lineage>
</organism>
<gene>
    <name evidence="2" type="ORF">KC729_08775</name>
</gene>
<evidence type="ECO:0000256" key="1">
    <source>
        <dbReference type="SAM" id="SignalP"/>
    </source>
</evidence>
<dbReference type="EMBL" id="JAGQHR010000231">
    <property type="protein sequence ID" value="MCA9727762.1"/>
    <property type="molecule type" value="Genomic_DNA"/>
</dbReference>
<accession>A0A956M021</accession>
<dbReference type="Pfam" id="PF17164">
    <property type="entry name" value="DUF5122"/>
    <property type="match status" value="1"/>
</dbReference>
<protein>
    <submittedName>
        <fullName evidence="2">T9SS type A sorting domain-containing protein</fullName>
    </submittedName>
</protein>
<comment type="caution">
    <text evidence="2">The sequence shown here is derived from an EMBL/GenBank/DDBJ whole genome shotgun (WGS) entry which is preliminary data.</text>
</comment>
<reference evidence="2" key="1">
    <citation type="submission" date="2020-04" db="EMBL/GenBank/DDBJ databases">
        <authorList>
            <person name="Zhang T."/>
        </authorList>
    </citation>
    <scope>NUCLEOTIDE SEQUENCE</scope>
    <source>
        <strain evidence="2">HKST-UBA01</strain>
    </source>
</reference>
<dbReference type="PANTHER" id="PTHR31778:SF2">
    <property type="entry name" value="BUD SITE SELECTION PROTEIN RAX2"/>
    <property type="match status" value="1"/>
</dbReference>
<dbReference type="InterPro" id="IPR013431">
    <property type="entry name" value="Delta_60_rpt"/>
</dbReference>
<evidence type="ECO:0000313" key="3">
    <source>
        <dbReference type="Proteomes" id="UP000697710"/>
    </source>
</evidence>
<dbReference type="AlphaFoldDB" id="A0A956M021"/>
<reference evidence="2" key="2">
    <citation type="journal article" date="2021" name="Microbiome">
        <title>Successional dynamics and alternative stable states in a saline activated sludge microbial community over 9 years.</title>
        <authorList>
            <person name="Wang Y."/>
            <person name="Ye J."/>
            <person name="Ju F."/>
            <person name="Liu L."/>
            <person name="Boyd J.A."/>
            <person name="Deng Y."/>
            <person name="Parks D.H."/>
            <person name="Jiang X."/>
            <person name="Yin X."/>
            <person name="Woodcroft B.J."/>
            <person name="Tyson G.W."/>
            <person name="Hugenholtz P."/>
            <person name="Polz M.F."/>
            <person name="Zhang T."/>
        </authorList>
    </citation>
    <scope>NUCLEOTIDE SEQUENCE</scope>
    <source>
        <strain evidence="2">HKST-UBA01</strain>
    </source>
</reference>